<evidence type="ECO:0000313" key="2">
    <source>
        <dbReference type="EMBL" id="MBD8047779.1"/>
    </source>
</evidence>
<organism evidence="2 3">
    <name type="scientific">Clostridium faecium</name>
    <dbReference type="NCBI Taxonomy" id="2762223"/>
    <lineage>
        <taxon>Bacteria</taxon>
        <taxon>Bacillati</taxon>
        <taxon>Bacillota</taxon>
        <taxon>Clostridia</taxon>
        <taxon>Eubacteriales</taxon>
        <taxon>Clostridiaceae</taxon>
        <taxon>Clostridium</taxon>
    </lineage>
</organism>
<reference evidence="2 3" key="1">
    <citation type="submission" date="2020-08" db="EMBL/GenBank/DDBJ databases">
        <title>A Genomic Blueprint of the Chicken Gut Microbiome.</title>
        <authorList>
            <person name="Gilroy R."/>
            <person name="Ravi A."/>
            <person name="Getino M."/>
            <person name="Pursley I."/>
            <person name="Horton D.L."/>
            <person name="Alikhan N.-F."/>
            <person name="Baker D."/>
            <person name="Gharbi K."/>
            <person name="Hall N."/>
            <person name="Watson M."/>
            <person name="Adriaenssens E.M."/>
            <person name="Foster-Nyarko E."/>
            <person name="Jarju S."/>
            <person name="Secka A."/>
            <person name="Antonio M."/>
            <person name="Oren A."/>
            <person name="Chaudhuri R."/>
            <person name="La Ragione R.M."/>
            <person name="Hildebrand F."/>
            <person name="Pallen M.J."/>
        </authorList>
    </citation>
    <scope>NUCLEOTIDE SEQUENCE [LARGE SCALE GENOMIC DNA]</scope>
    <source>
        <strain evidence="2 3">N37</strain>
    </source>
</reference>
<gene>
    <name evidence="2" type="ORF">H9637_12115</name>
</gene>
<name>A0ABR8YUA7_9CLOT</name>
<dbReference type="Pfam" id="PF10026">
    <property type="entry name" value="DUF2268"/>
    <property type="match status" value="1"/>
</dbReference>
<keyword evidence="3" id="KW-1185">Reference proteome</keyword>
<evidence type="ECO:0000313" key="3">
    <source>
        <dbReference type="Proteomes" id="UP000627166"/>
    </source>
</evidence>
<dbReference type="EMBL" id="JACSQB010000095">
    <property type="protein sequence ID" value="MBD8047779.1"/>
    <property type="molecule type" value="Genomic_DNA"/>
</dbReference>
<dbReference type="Proteomes" id="UP000627166">
    <property type="component" value="Unassembled WGS sequence"/>
</dbReference>
<accession>A0ABR8YUA7</accession>
<comment type="caution">
    <text evidence="2">The sequence shown here is derived from an EMBL/GenBank/DDBJ whole genome shotgun (WGS) entry which is preliminary data.</text>
</comment>
<proteinExistence type="predicted"/>
<feature type="domain" description="DUF2268" evidence="1">
    <location>
        <begin position="8"/>
        <end position="88"/>
    </location>
</feature>
<evidence type="ECO:0000259" key="1">
    <source>
        <dbReference type="Pfam" id="PF10026"/>
    </source>
</evidence>
<dbReference type="InterPro" id="IPR018728">
    <property type="entry name" value="DUF2268"/>
</dbReference>
<dbReference type="RefSeq" id="WP_191740752.1">
    <property type="nucleotide sequence ID" value="NZ_JACSQB010000095.1"/>
</dbReference>
<protein>
    <recommendedName>
        <fullName evidence="1">DUF2268 domain-containing protein</fullName>
    </recommendedName>
</protein>
<sequence>MHYNNLYYNAQYLLIFLNLYLLQNVHSGFNEVRKYVFGDQLVNAQGCESTGIPVSAGYAVGYHAVQGFIKNTGISVEEATLINSDEIIIQLTQ</sequence>